<gene>
    <name evidence="1" type="ORF">S01H1_35602</name>
</gene>
<dbReference type="SUPFAM" id="SSF53335">
    <property type="entry name" value="S-adenosyl-L-methionine-dependent methyltransferases"/>
    <property type="match status" value="1"/>
</dbReference>
<dbReference type="EMBL" id="BARS01022251">
    <property type="protein sequence ID" value="GAG12633.1"/>
    <property type="molecule type" value="Genomic_DNA"/>
</dbReference>
<evidence type="ECO:0008006" key="2">
    <source>
        <dbReference type="Google" id="ProtNLM"/>
    </source>
</evidence>
<reference evidence="1" key="1">
    <citation type="journal article" date="2014" name="Front. Microbiol.">
        <title>High frequency of phylogenetically diverse reductive dehalogenase-homologous genes in deep subseafloor sedimentary metagenomes.</title>
        <authorList>
            <person name="Kawai M."/>
            <person name="Futagami T."/>
            <person name="Toyoda A."/>
            <person name="Takaki Y."/>
            <person name="Nishi S."/>
            <person name="Hori S."/>
            <person name="Arai W."/>
            <person name="Tsubouchi T."/>
            <person name="Morono Y."/>
            <person name="Uchiyama I."/>
            <person name="Ito T."/>
            <person name="Fujiyama A."/>
            <person name="Inagaki F."/>
            <person name="Takami H."/>
        </authorList>
    </citation>
    <scope>NUCLEOTIDE SEQUENCE</scope>
    <source>
        <strain evidence="1">Expedition CK06-06</strain>
    </source>
</reference>
<accession>X0VJG8</accession>
<dbReference type="InterPro" id="IPR029063">
    <property type="entry name" value="SAM-dependent_MTases_sf"/>
</dbReference>
<comment type="caution">
    <text evidence="1">The sequence shown here is derived from an EMBL/GenBank/DDBJ whole genome shotgun (WGS) entry which is preliminary data.</text>
</comment>
<dbReference type="Gene3D" id="3.40.50.150">
    <property type="entry name" value="Vaccinia Virus protein VP39"/>
    <property type="match status" value="1"/>
</dbReference>
<protein>
    <recommendedName>
        <fullName evidence="2">Methyltransferase FkbM domain-containing protein</fullName>
    </recommendedName>
</protein>
<organism evidence="1">
    <name type="scientific">marine sediment metagenome</name>
    <dbReference type="NCBI Taxonomy" id="412755"/>
    <lineage>
        <taxon>unclassified sequences</taxon>
        <taxon>metagenomes</taxon>
        <taxon>ecological metagenomes</taxon>
    </lineage>
</organism>
<dbReference type="AlphaFoldDB" id="X0VJG8"/>
<sequence length="84" mass="9756">MKNLYGIDINLTSERQKLMEGGWEYHRMKSMIQNIKKEDIVFDVGAEQGDMSVLLAKRAKGIVLFEPSPMMWPHIKNNFESNNI</sequence>
<proteinExistence type="predicted"/>
<name>X0VJG8_9ZZZZ</name>
<feature type="non-terminal residue" evidence="1">
    <location>
        <position position="84"/>
    </location>
</feature>
<evidence type="ECO:0000313" key="1">
    <source>
        <dbReference type="EMBL" id="GAG12633.1"/>
    </source>
</evidence>